<feature type="transmembrane region" description="Helical" evidence="8">
    <location>
        <begin position="352"/>
        <end position="372"/>
    </location>
</feature>
<evidence type="ECO:0000256" key="8">
    <source>
        <dbReference type="SAM" id="Phobius"/>
    </source>
</evidence>
<protein>
    <recommendedName>
        <fullName evidence="9">Glycosyltransferase RgtA/B/C/D-like domain-containing protein</fullName>
    </recommendedName>
</protein>
<gene>
    <name evidence="10" type="ORF">A2557_07980</name>
</gene>
<keyword evidence="3" id="KW-0328">Glycosyltransferase</keyword>
<feature type="transmembrane region" description="Helical" evidence="8">
    <location>
        <begin position="204"/>
        <end position="221"/>
    </location>
</feature>
<feature type="transmembrane region" description="Helical" evidence="8">
    <location>
        <begin position="112"/>
        <end position="134"/>
    </location>
</feature>
<keyword evidence="2" id="KW-1003">Cell membrane</keyword>
<proteinExistence type="predicted"/>
<evidence type="ECO:0000256" key="5">
    <source>
        <dbReference type="ARBA" id="ARBA00022692"/>
    </source>
</evidence>
<organism evidence="10 11">
    <name type="scientific">Candidatus Lambdaproteobacteria bacterium RIFOXYD2_FULL_56_26</name>
    <dbReference type="NCBI Taxonomy" id="1817773"/>
    <lineage>
        <taxon>Bacteria</taxon>
        <taxon>Pseudomonadati</taxon>
        <taxon>Pseudomonadota</taxon>
        <taxon>Candidatus Lambdaproteobacteria</taxon>
    </lineage>
</organism>
<evidence type="ECO:0000256" key="1">
    <source>
        <dbReference type="ARBA" id="ARBA00004651"/>
    </source>
</evidence>
<reference evidence="10 11" key="1">
    <citation type="journal article" date="2016" name="Nat. Commun.">
        <title>Thousands of microbial genomes shed light on interconnected biogeochemical processes in an aquifer system.</title>
        <authorList>
            <person name="Anantharaman K."/>
            <person name="Brown C.T."/>
            <person name="Hug L.A."/>
            <person name="Sharon I."/>
            <person name="Castelle C.J."/>
            <person name="Probst A.J."/>
            <person name="Thomas B.C."/>
            <person name="Singh A."/>
            <person name="Wilkins M.J."/>
            <person name="Karaoz U."/>
            <person name="Brodie E.L."/>
            <person name="Williams K.H."/>
            <person name="Hubbard S.S."/>
            <person name="Banfield J.F."/>
        </authorList>
    </citation>
    <scope>NUCLEOTIDE SEQUENCE [LARGE SCALE GENOMIC DNA]</scope>
</reference>
<feature type="transmembrane region" description="Helical" evidence="8">
    <location>
        <begin position="247"/>
        <end position="270"/>
    </location>
</feature>
<comment type="caution">
    <text evidence="10">The sequence shown here is derived from an EMBL/GenBank/DDBJ whole genome shotgun (WGS) entry which is preliminary data.</text>
</comment>
<keyword evidence="6 8" id="KW-1133">Transmembrane helix</keyword>
<evidence type="ECO:0000313" key="11">
    <source>
        <dbReference type="Proteomes" id="UP000177583"/>
    </source>
</evidence>
<dbReference type="PANTHER" id="PTHR33908">
    <property type="entry name" value="MANNOSYLTRANSFERASE YKCB-RELATED"/>
    <property type="match status" value="1"/>
</dbReference>
<dbReference type="InterPro" id="IPR038731">
    <property type="entry name" value="RgtA/B/C-like"/>
</dbReference>
<accession>A0A1F6H3E2</accession>
<evidence type="ECO:0000256" key="6">
    <source>
        <dbReference type="ARBA" id="ARBA00022989"/>
    </source>
</evidence>
<dbReference type="GO" id="GO:0005886">
    <property type="term" value="C:plasma membrane"/>
    <property type="evidence" value="ECO:0007669"/>
    <property type="project" value="UniProtKB-SubCell"/>
</dbReference>
<dbReference type="GO" id="GO:0016763">
    <property type="term" value="F:pentosyltransferase activity"/>
    <property type="evidence" value="ECO:0007669"/>
    <property type="project" value="TreeGrafter"/>
</dbReference>
<dbReference type="Pfam" id="PF13231">
    <property type="entry name" value="PMT_2"/>
    <property type="match status" value="1"/>
</dbReference>
<dbReference type="GO" id="GO:0009103">
    <property type="term" value="P:lipopolysaccharide biosynthetic process"/>
    <property type="evidence" value="ECO:0007669"/>
    <property type="project" value="UniProtKB-ARBA"/>
</dbReference>
<evidence type="ECO:0000259" key="9">
    <source>
        <dbReference type="Pfam" id="PF13231"/>
    </source>
</evidence>
<evidence type="ECO:0000313" key="10">
    <source>
        <dbReference type="EMBL" id="OGH04905.1"/>
    </source>
</evidence>
<evidence type="ECO:0000256" key="3">
    <source>
        <dbReference type="ARBA" id="ARBA00022676"/>
    </source>
</evidence>
<feature type="domain" description="Glycosyltransferase RgtA/B/C/D-like" evidence="9">
    <location>
        <begin position="62"/>
        <end position="221"/>
    </location>
</feature>
<feature type="transmembrane region" description="Helical" evidence="8">
    <location>
        <begin position="82"/>
        <end position="100"/>
    </location>
</feature>
<evidence type="ECO:0000256" key="2">
    <source>
        <dbReference type="ARBA" id="ARBA00022475"/>
    </source>
</evidence>
<keyword evidence="5 8" id="KW-0812">Transmembrane</keyword>
<evidence type="ECO:0000256" key="4">
    <source>
        <dbReference type="ARBA" id="ARBA00022679"/>
    </source>
</evidence>
<dbReference type="EMBL" id="MFNF01000001">
    <property type="protein sequence ID" value="OGH04905.1"/>
    <property type="molecule type" value="Genomic_DNA"/>
</dbReference>
<dbReference type="AlphaFoldDB" id="A0A1F6H3E2"/>
<feature type="transmembrane region" description="Helical" evidence="8">
    <location>
        <begin position="323"/>
        <end position="340"/>
    </location>
</feature>
<dbReference type="PANTHER" id="PTHR33908:SF11">
    <property type="entry name" value="MEMBRANE PROTEIN"/>
    <property type="match status" value="1"/>
</dbReference>
<feature type="transmembrane region" description="Helical" evidence="8">
    <location>
        <begin position="20"/>
        <end position="39"/>
    </location>
</feature>
<dbReference type="Proteomes" id="UP000177583">
    <property type="component" value="Unassembled WGS sequence"/>
</dbReference>
<keyword evidence="7 8" id="KW-0472">Membrane</keyword>
<keyword evidence="4" id="KW-0808">Transferase</keyword>
<comment type="subcellular location">
    <subcellularLocation>
        <location evidence="1">Cell membrane</location>
        <topology evidence="1">Multi-pass membrane protein</topology>
    </subcellularLocation>
</comment>
<dbReference type="InterPro" id="IPR050297">
    <property type="entry name" value="LipidA_mod_glycosyltrf_83"/>
</dbReference>
<feature type="transmembrane region" description="Helical" evidence="8">
    <location>
        <begin position="290"/>
        <end position="311"/>
    </location>
</feature>
<evidence type="ECO:0000256" key="7">
    <source>
        <dbReference type="ARBA" id="ARBA00023136"/>
    </source>
</evidence>
<name>A0A1F6H3E2_9PROT</name>
<sequence>MSSPTQPGDWFFRFAQAKGAALWVLLLHGLIWLGLSLPFDLHPDMADHWVWSRFLAWGYYEHPPMVALTMRLATMIGGNHPLTLKVGSVLFSVLILWLAYRLGREVLGPKGGLVYLLLLEATPYFTMGSVFWHIDQPYMAFWLLGLWSLVRLVKTGNPAWMWAFGLCLGLGAESKYIIALLPMGLVIFLAFNRSWVWLVFSPHTWGGALLCLGLLAPNLYWNSQHQWVTFVYNFEKGLTGGDPMQHFALFTVGHLVLFSVFLAPLLWLLLAQSLKPWLQGQRSAVLTQGWSGSLLSLVLCTGLTPAFFFTLTSFKGRGSDPHWVNVAYFGLFLILAQVWVNQEGLGKRLLKALAFNYFFLLALLAALGWNLWRLDYPETWAAKTLGWVETARQIEQVLADQQQPVPPFVVSREYHLSGALSLYLQSQPWPHSIEKPIRNLWSPEMEVLAQGALVVCPPEECPNLLPQVVERFGDRLVPLPSVEVALRGFVVRRLELYLLPPLFTSHP</sequence>